<dbReference type="RefSeq" id="WP_394842124.1">
    <property type="nucleotide sequence ID" value="NZ_CP089982.1"/>
</dbReference>
<name>A0ABZ2JYC9_9BACT</name>
<keyword evidence="5 11" id="KW-0479">Metal-binding</keyword>
<evidence type="ECO:0000256" key="1">
    <source>
        <dbReference type="ARBA" id="ARBA00001917"/>
    </source>
</evidence>
<dbReference type="NCBIfam" id="TIGR02151">
    <property type="entry name" value="IPP_isom_2"/>
    <property type="match status" value="1"/>
</dbReference>
<dbReference type="SMART" id="SM01240">
    <property type="entry name" value="IMPDH"/>
    <property type="match status" value="1"/>
</dbReference>
<dbReference type="PANTHER" id="PTHR43665">
    <property type="entry name" value="ISOPENTENYL-DIPHOSPHATE DELTA-ISOMERASE"/>
    <property type="match status" value="1"/>
</dbReference>
<evidence type="ECO:0000256" key="7">
    <source>
        <dbReference type="ARBA" id="ARBA00022857"/>
    </source>
</evidence>
<keyword evidence="3 11" id="KW-0285">Flavoprotein</keyword>
<dbReference type="CDD" id="cd02811">
    <property type="entry name" value="IDI-2_FMN"/>
    <property type="match status" value="1"/>
</dbReference>
<evidence type="ECO:0000256" key="8">
    <source>
        <dbReference type="ARBA" id="ARBA00023229"/>
    </source>
</evidence>
<dbReference type="EMBL" id="CP089982">
    <property type="protein sequence ID" value="WXA91503.1"/>
    <property type="molecule type" value="Genomic_DNA"/>
</dbReference>
<evidence type="ECO:0000256" key="2">
    <source>
        <dbReference type="ARBA" id="ARBA00022490"/>
    </source>
</evidence>
<proteinExistence type="inferred from homology"/>
<keyword evidence="6 11" id="KW-0460">Magnesium</keyword>
<gene>
    <name evidence="11 13" type="primary">fni</name>
    <name evidence="13" type="ORF">LZC95_34230</name>
</gene>
<comment type="cofactor">
    <cofactor evidence="11">
        <name>NADPH</name>
        <dbReference type="ChEBI" id="CHEBI:57783"/>
    </cofactor>
</comment>
<comment type="caution">
    <text evidence="11">Lacks conserved residue(s) required for the propagation of feature annotation.</text>
</comment>
<feature type="domain" description="FMN-dependent dehydrogenase" evidence="12">
    <location>
        <begin position="175"/>
        <end position="337"/>
    </location>
</feature>
<comment type="subunit">
    <text evidence="10 11">Homooctamer. Dimer of tetramers.</text>
</comment>
<dbReference type="PANTHER" id="PTHR43665:SF1">
    <property type="entry name" value="ISOPENTENYL-DIPHOSPHATE DELTA-ISOMERASE"/>
    <property type="match status" value="1"/>
</dbReference>
<accession>A0ABZ2JYC9</accession>
<evidence type="ECO:0000256" key="6">
    <source>
        <dbReference type="ARBA" id="ARBA00022842"/>
    </source>
</evidence>
<keyword evidence="8 11" id="KW-0414">Isoprene biosynthesis</keyword>
<evidence type="ECO:0000313" key="13">
    <source>
        <dbReference type="EMBL" id="WXA91503.1"/>
    </source>
</evidence>
<feature type="binding site" evidence="11">
    <location>
        <begin position="8"/>
        <end position="9"/>
    </location>
    <ligand>
        <name>substrate</name>
    </ligand>
</feature>
<feature type="binding site" evidence="11">
    <location>
        <position position="191"/>
    </location>
    <ligand>
        <name>FMN</name>
        <dbReference type="ChEBI" id="CHEBI:58210"/>
    </ligand>
</feature>
<reference evidence="13 14" key="1">
    <citation type="submission" date="2021-12" db="EMBL/GenBank/DDBJ databases">
        <title>Discovery of the Pendulisporaceae a myxobacterial family with distinct sporulation behavior and unique specialized metabolism.</title>
        <authorList>
            <person name="Garcia R."/>
            <person name="Popoff A."/>
            <person name="Bader C.D."/>
            <person name="Loehr J."/>
            <person name="Walesch S."/>
            <person name="Walt C."/>
            <person name="Boldt J."/>
            <person name="Bunk B."/>
            <person name="Haeckl F.J.F.P.J."/>
            <person name="Gunesch A.P."/>
            <person name="Birkelbach J."/>
            <person name="Nuebel U."/>
            <person name="Pietschmann T."/>
            <person name="Bach T."/>
            <person name="Mueller R."/>
        </authorList>
    </citation>
    <scope>NUCLEOTIDE SEQUENCE [LARGE SCALE GENOMIC DNA]</scope>
    <source>
        <strain evidence="13 14">MSr12523</strain>
    </source>
</reference>
<dbReference type="PIRSF" id="PIRSF003314">
    <property type="entry name" value="IPP_isomerase"/>
    <property type="match status" value="1"/>
</dbReference>
<dbReference type="Proteomes" id="UP001379533">
    <property type="component" value="Chromosome"/>
</dbReference>
<comment type="cofactor">
    <cofactor evidence="1 11">
        <name>FMN</name>
        <dbReference type="ChEBI" id="CHEBI:58210"/>
    </cofactor>
</comment>
<feature type="domain" description="FMN-dependent dehydrogenase" evidence="12">
    <location>
        <begin position="5"/>
        <end position="104"/>
    </location>
</feature>
<dbReference type="Gene3D" id="3.20.20.70">
    <property type="entry name" value="Aldolase class I"/>
    <property type="match status" value="1"/>
</dbReference>
<keyword evidence="9 11" id="KW-0413">Isomerase</keyword>
<keyword evidence="2 11" id="KW-0963">Cytoplasm</keyword>
<dbReference type="InterPro" id="IPR013785">
    <property type="entry name" value="Aldolase_TIM"/>
</dbReference>
<protein>
    <recommendedName>
        <fullName evidence="11">Isopentenyl-diphosphate delta-isomerase</fullName>
        <shortName evidence="11">IPP isomerase</shortName>
        <ecNumber evidence="11">5.3.3.2</ecNumber>
    </recommendedName>
    <alternativeName>
        <fullName evidence="11">Isopentenyl diphosphate:dimethylallyl diphosphate isomerase</fullName>
    </alternativeName>
    <alternativeName>
        <fullName evidence="11">Isopentenyl pyrophosphate isomerase</fullName>
    </alternativeName>
    <alternativeName>
        <fullName evidence="11">Type 2 isopentenyl diphosphate isomerase</fullName>
        <shortName evidence="11">IDI-2</shortName>
    </alternativeName>
</protein>
<evidence type="ECO:0000256" key="3">
    <source>
        <dbReference type="ARBA" id="ARBA00022630"/>
    </source>
</evidence>
<evidence type="ECO:0000256" key="11">
    <source>
        <dbReference type="HAMAP-Rule" id="MF_00354"/>
    </source>
</evidence>
<feature type="binding site" evidence="11">
    <location>
        <position position="97"/>
    </location>
    <ligand>
        <name>FMN</name>
        <dbReference type="ChEBI" id="CHEBI:58210"/>
    </ligand>
</feature>
<evidence type="ECO:0000256" key="5">
    <source>
        <dbReference type="ARBA" id="ARBA00022723"/>
    </source>
</evidence>
<dbReference type="InterPro" id="IPR000262">
    <property type="entry name" value="FMN-dep_DH"/>
</dbReference>
<organism evidence="13 14">
    <name type="scientific">Pendulispora brunnea</name>
    <dbReference type="NCBI Taxonomy" id="2905690"/>
    <lineage>
        <taxon>Bacteria</taxon>
        <taxon>Pseudomonadati</taxon>
        <taxon>Myxococcota</taxon>
        <taxon>Myxococcia</taxon>
        <taxon>Myxococcales</taxon>
        <taxon>Sorangiineae</taxon>
        <taxon>Pendulisporaceae</taxon>
        <taxon>Pendulispora</taxon>
    </lineage>
</organism>
<keyword evidence="4 11" id="KW-0288">FMN</keyword>
<comment type="similarity">
    <text evidence="11">Belongs to the IPP isomerase type 2 family.</text>
</comment>
<feature type="binding site" evidence="11">
    <location>
        <position position="160"/>
    </location>
    <ligand>
        <name>Mg(2+)</name>
        <dbReference type="ChEBI" id="CHEBI:18420"/>
    </ligand>
</feature>
<evidence type="ECO:0000256" key="10">
    <source>
        <dbReference type="ARBA" id="ARBA00025810"/>
    </source>
</evidence>
<dbReference type="HAMAP" id="MF_00354">
    <property type="entry name" value="Idi_2"/>
    <property type="match status" value="1"/>
</dbReference>
<evidence type="ECO:0000313" key="14">
    <source>
        <dbReference type="Proteomes" id="UP001379533"/>
    </source>
</evidence>
<feature type="binding site" evidence="11">
    <location>
        <begin position="97"/>
        <end position="99"/>
    </location>
    <ligand>
        <name>substrate</name>
    </ligand>
</feature>
<evidence type="ECO:0000256" key="9">
    <source>
        <dbReference type="ARBA" id="ARBA00023235"/>
    </source>
</evidence>
<feature type="binding site" evidence="11">
    <location>
        <position position="216"/>
    </location>
    <ligand>
        <name>FMN</name>
        <dbReference type="ChEBI" id="CHEBI:58210"/>
    </ligand>
</feature>
<comment type="subcellular location">
    <subcellularLocation>
        <location evidence="11">Cytoplasm</location>
    </subcellularLocation>
</comment>
<dbReference type="SUPFAM" id="SSF51395">
    <property type="entry name" value="FMN-linked oxidoreductases"/>
    <property type="match status" value="1"/>
</dbReference>
<dbReference type="Pfam" id="PF01070">
    <property type="entry name" value="FMN_dh"/>
    <property type="match status" value="2"/>
</dbReference>
<sequence>MSNDIEQRKAEHLALCATGDVGFRNRTPGFDQVRLVHNALPELDADRIDTSTVLFGKKLRAPILIAAMTGGAEVAGRVNRALASVAEARGYAFGLGSQRAMHVRSGIRHTYDVRDVAPSTVVMGNLGLVQARQMTTAQVRALIDDVGADALCIHTNPSQELVQPGGERDFRGGLAAIARLVSELGKPVLVKEVGSGISPEVAARLRSVGVAYLDVSGAGGTSWVGVETLRAGELGDEKARSLGEAFWDWGIPTAACVALSAPLGFEAILATGGVSTGLDVAKALALGATAAGIARPALRAFHTGGLDALNALFDRIEGELRAAMFLTGSGNVGALRRAPRIVSGELASWLQQIGGQPVNGGET</sequence>
<comment type="catalytic activity">
    <reaction evidence="11">
        <text>isopentenyl diphosphate = dimethylallyl diphosphate</text>
        <dbReference type="Rhea" id="RHEA:23284"/>
        <dbReference type="ChEBI" id="CHEBI:57623"/>
        <dbReference type="ChEBI" id="CHEBI:128769"/>
        <dbReference type="EC" id="5.3.3.2"/>
    </reaction>
</comment>
<dbReference type="EC" id="5.3.3.2" evidence="11"/>
<keyword evidence="14" id="KW-1185">Reference proteome</keyword>
<comment type="cofactor">
    <cofactor evidence="11">
        <name>Mg(2+)</name>
        <dbReference type="ChEBI" id="CHEBI:18420"/>
    </cofactor>
</comment>
<feature type="binding site" evidence="11">
    <location>
        <begin position="294"/>
        <end position="295"/>
    </location>
    <ligand>
        <name>FMN</name>
        <dbReference type="ChEBI" id="CHEBI:58210"/>
    </ligand>
</feature>
<keyword evidence="7 11" id="KW-0521">NADP</keyword>
<comment type="function">
    <text evidence="11">Involved in the biosynthesis of isoprenoids. Catalyzes the 1,3-allylic rearrangement of the homoallylic substrate isopentenyl (IPP) to its allylic isomer, dimethylallyl diphosphate (DMAPP).</text>
</comment>
<dbReference type="InterPro" id="IPR011179">
    <property type="entry name" value="IPdP_isomerase"/>
</dbReference>
<feature type="binding site" evidence="11">
    <location>
        <position position="159"/>
    </location>
    <ligand>
        <name>substrate</name>
    </ligand>
</feature>
<feature type="binding site" evidence="11">
    <location>
        <position position="125"/>
    </location>
    <ligand>
        <name>FMN</name>
        <dbReference type="ChEBI" id="CHEBI:58210"/>
    </ligand>
</feature>
<feature type="binding site" evidence="11">
    <location>
        <begin position="67"/>
        <end position="69"/>
    </location>
    <ligand>
        <name>FMN</name>
        <dbReference type="ChEBI" id="CHEBI:58210"/>
    </ligand>
</feature>
<dbReference type="GO" id="GO:0004452">
    <property type="term" value="F:isopentenyl-diphosphate delta-isomerase activity"/>
    <property type="evidence" value="ECO:0007669"/>
    <property type="project" value="UniProtKB-EC"/>
</dbReference>
<feature type="binding site" evidence="11">
    <location>
        <position position="221"/>
    </location>
    <ligand>
        <name>FMN</name>
        <dbReference type="ChEBI" id="CHEBI:58210"/>
    </ligand>
</feature>
<evidence type="ECO:0000259" key="12">
    <source>
        <dbReference type="Pfam" id="PF01070"/>
    </source>
</evidence>
<evidence type="ECO:0000256" key="4">
    <source>
        <dbReference type="ARBA" id="ARBA00022643"/>
    </source>
</evidence>